<evidence type="ECO:0000313" key="2">
    <source>
        <dbReference type="Proteomes" id="UP000823823"/>
    </source>
</evidence>
<comment type="caution">
    <text evidence="1">The sequence shown here is derived from an EMBL/GenBank/DDBJ whole genome shotgun (WGS) entry which is preliminary data.</text>
</comment>
<dbReference type="EMBL" id="DWZH01000021">
    <property type="protein sequence ID" value="HJB09461.1"/>
    <property type="molecule type" value="Genomic_DNA"/>
</dbReference>
<organism evidence="1 2">
    <name type="scientific">Candidatus Brachybacterium merdavium</name>
    <dbReference type="NCBI Taxonomy" id="2838513"/>
    <lineage>
        <taxon>Bacteria</taxon>
        <taxon>Bacillati</taxon>
        <taxon>Actinomycetota</taxon>
        <taxon>Actinomycetes</taxon>
        <taxon>Micrococcales</taxon>
        <taxon>Dermabacteraceae</taxon>
        <taxon>Brachybacterium</taxon>
    </lineage>
</organism>
<accession>A0A9D2LBI0</accession>
<reference evidence="1" key="1">
    <citation type="journal article" date="2021" name="PeerJ">
        <title>Extensive microbial diversity within the chicken gut microbiome revealed by metagenomics and culture.</title>
        <authorList>
            <person name="Gilroy R."/>
            <person name="Ravi A."/>
            <person name="Getino M."/>
            <person name="Pursley I."/>
            <person name="Horton D.L."/>
            <person name="Alikhan N.F."/>
            <person name="Baker D."/>
            <person name="Gharbi K."/>
            <person name="Hall N."/>
            <person name="Watson M."/>
            <person name="Adriaenssens E.M."/>
            <person name="Foster-Nyarko E."/>
            <person name="Jarju S."/>
            <person name="Secka A."/>
            <person name="Antonio M."/>
            <person name="Oren A."/>
            <person name="Chaudhuri R.R."/>
            <person name="La Ragione R."/>
            <person name="Hildebrand F."/>
            <person name="Pallen M.J."/>
        </authorList>
    </citation>
    <scope>NUCLEOTIDE SEQUENCE</scope>
    <source>
        <strain evidence="1">ChiHjej13B12-24818</strain>
    </source>
</reference>
<dbReference type="AlphaFoldDB" id="A0A9D2LBI0"/>
<proteinExistence type="predicted"/>
<protein>
    <submittedName>
        <fullName evidence="1">Uncharacterized protein</fullName>
    </submittedName>
</protein>
<evidence type="ECO:0000313" key="1">
    <source>
        <dbReference type="EMBL" id="HJB09461.1"/>
    </source>
</evidence>
<sequence length="574" mass="63971">MEERRVDAAWRKIKPQELDLRGQFDAVFQTHFRFASAHVRDIWNEWSARVSARDSTLANRLTHEIDIEVAAAFQELKATLLRTHPLAATWVLFGERTDPVDMYAYFAPKGGETYSLARGAWIIGAFGKGNHADRTTAYAAFNKYVRWCAAFLAQWNMRSQGTESAHRHHLGEKIAAHRNLGVETRMRWIAEEICDALGSWVDASLGEKKDAVGSHAMRTMSRNAAATFRTLNPLLRAQKGDQVQLPRLEHTVSEQLLLGVSDETQAAVTAPPQELTDRALTLALQGEVSDLFPLVRVGGRTLVLQRSAWLVERDRSMLNAVMGMAPSDREGEPLEEVSRVLLNKWGPSNLTWSTGEIIAPPNGGDGDETDLLGIGEQAVVIGECKANRLSKNDRSLDTNFEERILNKAASQVAVRATHWKEGWRPPGHLGSRADATGLVVTLSSYAGGVWSEPHLRVDDEVVDVAILPLHSLILATSAIPDATSLAEYLNWRTRMFKVGLVSPDELELVLTFVSQGSTVPEEVTDNERLTFRGYELSANAVAELDPRRFRDDNGWRERYITELWKHSNPASPPF</sequence>
<reference evidence="1" key="2">
    <citation type="submission" date="2021-04" db="EMBL/GenBank/DDBJ databases">
        <authorList>
            <person name="Gilroy R."/>
        </authorList>
    </citation>
    <scope>NUCLEOTIDE SEQUENCE</scope>
    <source>
        <strain evidence="1">ChiHjej13B12-24818</strain>
    </source>
</reference>
<dbReference type="Proteomes" id="UP000823823">
    <property type="component" value="Unassembled WGS sequence"/>
</dbReference>
<gene>
    <name evidence="1" type="ORF">H9786_02845</name>
</gene>
<name>A0A9D2LBI0_9MICO</name>